<dbReference type="RefSeq" id="WP_368629926.1">
    <property type="nucleotide sequence ID" value="NZ_JAYWLU010000017.1"/>
</dbReference>
<evidence type="ECO:0000313" key="3">
    <source>
        <dbReference type="Proteomes" id="UP001558481"/>
    </source>
</evidence>
<reference evidence="2 3" key="1">
    <citation type="journal article" date="2024" name="Fungal Genet. Biol.">
        <title>The porcine skin microbiome exhibits broad fungal antagonism.</title>
        <authorList>
            <person name="De La Cruz K.F."/>
            <person name="Townsend E.C."/>
            <person name="Alex Cheong J.Z."/>
            <person name="Salamzade R."/>
            <person name="Liu A."/>
            <person name="Sandstrom S."/>
            <person name="Davila E."/>
            <person name="Huang L."/>
            <person name="Xu K.H."/>
            <person name="Wu S.Y."/>
            <person name="Meudt J.J."/>
            <person name="Shanmuganayagam D."/>
            <person name="Gibson A.L.F."/>
            <person name="Kalan L.R."/>
        </authorList>
    </citation>
    <scope>NUCLEOTIDE SEQUENCE [LARGE SCALE GENOMIC DNA]</scope>
    <source>
        <strain evidence="2 3">LK2625</strain>
    </source>
</reference>
<evidence type="ECO:0000256" key="1">
    <source>
        <dbReference type="SAM" id="MobiDB-lite"/>
    </source>
</evidence>
<name>A0ABV3V7Y7_9MICC</name>
<evidence type="ECO:0000313" key="2">
    <source>
        <dbReference type="EMBL" id="MEX3595860.1"/>
    </source>
</evidence>
<comment type="caution">
    <text evidence="2">The sequence shown here is derived from an EMBL/GenBank/DDBJ whole genome shotgun (WGS) entry which is preliminary data.</text>
</comment>
<accession>A0ABV3V7Y7</accession>
<keyword evidence="3" id="KW-1185">Reference proteome</keyword>
<sequence length="593" mass="65776">MPELQVPSEDDYLAQFRVGVDFVVGARDMPEARALVDRMLEARAPGGLPFVSRDYQQIDPDRGWGVSEWERVPQRPGSGALVQEKYPRPVNDLTLVENVRMLTTSRDQGGVPELSEAMRERLQELVEDTDPLLRVEDPDHRYIGRMIYEGPARDAAEYLVEGVYQAQSWDDAPHMLVVAPSELAPSGRVSAAFPQPRGDARSLDEVARLLRDYEREKPVAPMLRRVNSAVQRTGREGLPPWMVLPGEITHRRGVAADERTTPVKEVPVFIAQIEWLGDPEAETTVIAHRDASMATYEAAKLVHEILQDEHAYAGATDFLTEHRGPAEWFTYEDAALWLERLQKFTDYPSVTIRPGTLVDPERPAEPPAPGHDQEREFVNVGVIEWTNLGDQEPTVYVDSDPVALSRHIVTSIHDELVGSPDLFTGAVAFLDQHPLPIRTLEPADVDQWLDALRKATSFPAYSIQRLPIGRPASSGHPDPAAPLAAAPASEEPLFTYEVPVTFDVSAGTEDEARQLIDGALTGDAAPGTPGLVQRGQQVRSDGDVHGVLGWHHPPSANPVEQLLQERAREIDPTPPREKPEGPRAHGDRDQEQR</sequence>
<proteinExistence type="predicted"/>
<feature type="region of interest" description="Disordered" evidence="1">
    <location>
        <begin position="565"/>
        <end position="593"/>
    </location>
</feature>
<gene>
    <name evidence="2" type="ORF">VVR66_14165</name>
</gene>
<organism evidence="2 3">
    <name type="scientific">Kocuria carniphila</name>
    <dbReference type="NCBI Taxonomy" id="262208"/>
    <lineage>
        <taxon>Bacteria</taxon>
        <taxon>Bacillati</taxon>
        <taxon>Actinomycetota</taxon>
        <taxon>Actinomycetes</taxon>
        <taxon>Micrococcales</taxon>
        <taxon>Micrococcaceae</taxon>
        <taxon>Kocuria</taxon>
    </lineage>
</organism>
<dbReference type="Proteomes" id="UP001558481">
    <property type="component" value="Unassembled WGS sequence"/>
</dbReference>
<dbReference type="EMBL" id="JAYWLU010000017">
    <property type="protein sequence ID" value="MEX3595860.1"/>
    <property type="molecule type" value="Genomic_DNA"/>
</dbReference>
<protein>
    <submittedName>
        <fullName evidence="2">Uncharacterized protein</fullName>
    </submittedName>
</protein>